<evidence type="ECO:0000256" key="1">
    <source>
        <dbReference type="ARBA" id="ARBA00008520"/>
    </source>
</evidence>
<dbReference type="PANTHER" id="PTHR30061">
    <property type="entry name" value="MALTOSE-BINDING PERIPLASMIC PROTEIN"/>
    <property type="match status" value="1"/>
</dbReference>
<dbReference type="SUPFAM" id="SSF53850">
    <property type="entry name" value="Periplasmic binding protein-like II"/>
    <property type="match status" value="1"/>
</dbReference>
<dbReference type="AlphaFoldDB" id="A0A7Y9I7T7"/>
<dbReference type="PANTHER" id="PTHR30061:SF50">
    <property type="entry name" value="MALTOSE_MALTODEXTRIN-BINDING PERIPLASMIC PROTEIN"/>
    <property type="match status" value="1"/>
</dbReference>
<evidence type="ECO:0000256" key="3">
    <source>
        <dbReference type="ARBA" id="ARBA00022729"/>
    </source>
</evidence>
<proteinExistence type="inferred from homology"/>
<dbReference type="CDD" id="cd13586">
    <property type="entry name" value="PBP2_Maltose_binding_like"/>
    <property type="match status" value="1"/>
</dbReference>
<keyword evidence="2" id="KW-0813">Transport</keyword>
<name>A0A7Y9I7T7_9ACTN</name>
<gene>
    <name evidence="6" type="ORF">BKA15_003154</name>
</gene>
<dbReference type="GO" id="GO:0015768">
    <property type="term" value="P:maltose transport"/>
    <property type="evidence" value="ECO:0007669"/>
    <property type="project" value="TreeGrafter"/>
</dbReference>
<dbReference type="GO" id="GO:1901982">
    <property type="term" value="F:maltose binding"/>
    <property type="evidence" value="ECO:0007669"/>
    <property type="project" value="TreeGrafter"/>
</dbReference>
<evidence type="ECO:0000256" key="4">
    <source>
        <dbReference type="SAM" id="MobiDB-lite"/>
    </source>
</evidence>
<evidence type="ECO:0000313" key="7">
    <source>
        <dbReference type="Proteomes" id="UP000569914"/>
    </source>
</evidence>
<dbReference type="InterPro" id="IPR006059">
    <property type="entry name" value="SBP"/>
</dbReference>
<dbReference type="Pfam" id="PF13416">
    <property type="entry name" value="SBP_bac_8"/>
    <property type="match status" value="1"/>
</dbReference>
<feature type="chain" id="PRO_5038536670" evidence="5">
    <location>
        <begin position="20"/>
        <end position="419"/>
    </location>
</feature>
<dbReference type="Gene3D" id="3.40.190.10">
    <property type="entry name" value="Periplasmic binding protein-like II"/>
    <property type="match status" value="2"/>
</dbReference>
<sequence length="419" mass="44028">MKRRSFVGLALAAPLAACSTGTPTGTVSSPAPSSAPSTPAAQSAKLVVWVDGSRAPAVKEIGKQFSTDNPGVTIEVVTKNFADIGPQFSTQVPSGKGPDIAVTPHDGIGNFIKSGVVAPIELGDLANRLTPLAVSAFSQDGQCYGLPYSIENIGLVRNNALSKDVPQTWEDLITAGKEAGKKYPLLLGVGEGGDPYHTFPLQSSFGNTVFRMNDDGTFSDTLTIGDETGLKFATWLGSQGKKGNKVLDTSLTGDIAKEQFLNQNSPFFITGPWNTPDFEKKKLDVTVMPIPSAGGQPARPFVGVQGFILSARSKNALLATEFLVNYLGTKEVQLKLFEQGDRVPALTEAAEDATVTGNPLVQGYAEAGQDGLPMPSIPPMAQVWTFWGGAEAAIVGGAEPEQTWTTMAKNIEAAIKKAG</sequence>
<dbReference type="EMBL" id="JACCBU010000001">
    <property type="protein sequence ID" value="NYE71825.1"/>
    <property type="molecule type" value="Genomic_DNA"/>
</dbReference>
<feature type="region of interest" description="Disordered" evidence="4">
    <location>
        <begin position="20"/>
        <end position="39"/>
    </location>
</feature>
<dbReference type="Proteomes" id="UP000569914">
    <property type="component" value="Unassembled WGS sequence"/>
</dbReference>
<feature type="signal peptide" evidence="5">
    <location>
        <begin position="1"/>
        <end position="19"/>
    </location>
</feature>
<evidence type="ECO:0000256" key="2">
    <source>
        <dbReference type="ARBA" id="ARBA00022448"/>
    </source>
</evidence>
<comment type="similarity">
    <text evidence="1">Belongs to the bacterial solute-binding protein 1 family.</text>
</comment>
<dbReference type="RefSeq" id="WP_179752238.1">
    <property type="nucleotide sequence ID" value="NZ_JACCBU010000001.1"/>
</dbReference>
<keyword evidence="3 5" id="KW-0732">Signal</keyword>
<evidence type="ECO:0000313" key="6">
    <source>
        <dbReference type="EMBL" id="NYE71825.1"/>
    </source>
</evidence>
<evidence type="ECO:0000256" key="5">
    <source>
        <dbReference type="SAM" id="SignalP"/>
    </source>
</evidence>
<dbReference type="GO" id="GO:0042956">
    <property type="term" value="P:maltodextrin transmembrane transport"/>
    <property type="evidence" value="ECO:0007669"/>
    <property type="project" value="TreeGrafter"/>
</dbReference>
<dbReference type="GO" id="GO:0055052">
    <property type="term" value="C:ATP-binding cassette (ABC) transporter complex, substrate-binding subunit-containing"/>
    <property type="evidence" value="ECO:0007669"/>
    <property type="project" value="TreeGrafter"/>
</dbReference>
<accession>A0A7Y9I7T7</accession>
<protein>
    <submittedName>
        <fullName evidence="6">Arabinogalactan oligomer/maltooligosaccharide transport system substrate-binding protein</fullName>
    </submittedName>
</protein>
<keyword evidence="7" id="KW-1185">Reference proteome</keyword>
<reference evidence="6 7" key="1">
    <citation type="submission" date="2020-07" db="EMBL/GenBank/DDBJ databases">
        <title>Sequencing the genomes of 1000 actinobacteria strains.</title>
        <authorList>
            <person name="Klenk H.-P."/>
        </authorList>
    </citation>
    <scope>NUCLEOTIDE SEQUENCE [LARGE SCALE GENOMIC DNA]</scope>
    <source>
        <strain evidence="6 7">DSM 22083</strain>
    </source>
</reference>
<organism evidence="6 7">
    <name type="scientific">Microlunatus parietis</name>
    <dbReference type="NCBI Taxonomy" id="682979"/>
    <lineage>
        <taxon>Bacteria</taxon>
        <taxon>Bacillati</taxon>
        <taxon>Actinomycetota</taxon>
        <taxon>Actinomycetes</taxon>
        <taxon>Propionibacteriales</taxon>
        <taxon>Propionibacteriaceae</taxon>
        <taxon>Microlunatus</taxon>
    </lineage>
</organism>
<comment type="caution">
    <text evidence="6">The sequence shown here is derived from an EMBL/GenBank/DDBJ whole genome shotgun (WGS) entry which is preliminary data.</text>
</comment>